<evidence type="ECO:0000256" key="2">
    <source>
        <dbReference type="SAM" id="Phobius"/>
    </source>
</evidence>
<accession>A0ABV0JSP7</accession>
<evidence type="ECO:0000313" key="4">
    <source>
        <dbReference type="Proteomes" id="UP001442494"/>
    </source>
</evidence>
<evidence type="ECO:0000313" key="3">
    <source>
        <dbReference type="EMBL" id="MEP0866478.1"/>
    </source>
</evidence>
<gene>
    <name evidence="3" type="ORF">NDI37_18635</name>
</gene>
<feature type="transmembrane region" description="Helical" evidence="2">
    <location>
        <begin position="146"/>
        <end position="170"/>
    </location>
</feature>
<comment type="caution">
    <text evidence="3">The sequence shown here is derived from an EMBL/GenBank/DDBJ whole genome shotgun (WGS) entry which is preliminary data.</text>
</comment>
<feature type="region of interest" description="Disordered" evidence="1">
    <location>
        <begin position="40"/>
        <end position="80"/>
    </location>
</feature>
<organism evidence="3 4">
    <name type="scientific">Funiculus sociatus GB2-A5</name>
    <dbReference type="NCBI Taxonomy" id="2933946"/>
    <lineage>
        <taxon>Bacteria</taxon>
        <taxon>Bacillati</taxon>
        <taxon>Cyanobacteriota</taxon>
        <taxon>Cyanophyceae</taxon>
        <taxon>Coleofasciculales</taxon>
        <taxon>Coleofasciculaceae</taxon>
        <taxon>Funiculus</taxon>
    </lineage>
</organism>
<reference evidence="3 4" key="1">
    <citation type="submission" date="2022-04" db="EMBL/GenBank/DDBJ databases">
        <title>Positive selection, recombination, and allopatry shape intraspecific diversity of widespread and dominant cyanobacteria.</title>
        <authorList>
            <person name="Wei J."/>
            <person name="Shu W."/>
            <person name="Hu C."/>
        </authorList>
    </citation>
    <scope>NUCLEOTIDE SEQUENCE [LARGE SCALE GENOMIC DNA]</scope>
    <source>
        <strain evidence="3 4">GB2-A5</strain>
    </source>
</reference>
<keyword evidence="2" id="KW-1133">Transmembrane helix</keyword>
<evidence type="ECO:0008006" key="5">
    <source>
        <dbReference type="Google" id="ProtNLM"/>
    </source>
</evidence>
<feature type="region of interest" description="Disordered" evidence="1">
    <location>
        <begin position="184"/>
        <end position="219"/>
    </location>
</feature>
<evidence type="ECO:0000256" key="1">
    <source>
        <dbReference type="SAM" id="MobiDB-lite"/>
    </source>
</evidence>
<keyword evidence="2" id="KW-0472">Membrane</keyword>
<feature type="compositionally biased region" description="Polar residues" evidence="1">
    <location>
        <begin position="67"/>
        <end position="80"/>
    </location>
</feature>
<feature type="compositionally biased region" description="Basic and acidic residues" evidence="1">
    <location>
        <begin position="206"/>
        <end position="219"/>
    </location>
</feature>
<protein>
    <recommendedName>
        <fullName evidence="5">Heterocyst differentiation related protein</fullName>
    </recommendedName>
</protein>
<dbReference type="RefSeq" id="WP_190428096.1">
    <property type="nucleotide sequence ID" value="NZ_JAMPKK010000044.1"/>
</dbReference>
<keyword evidence="4" id="KW-1185">Reference proteome</keyword>
<keyword evidence="2" id="KW-0812">Transmembrane</keyword>
<sequence length="219" mass="23711">MSDKSMAFLAGAAFAGIAAIVLLKTGGSAGQTNLSAYTAVPPPPLGQPSMTGQLPPPPPAASAIAPQDQTQSSSYCLRQQNDTERLRDQLEQQRNETEQMKLQLRNQQTLIEALTTQAKTNVLGGQVNSATLATAGQPNNQILSGVLWAFGGIVLTLFGGIVVAGIFVVFSQQQRHSRTVQVIHPIPTHPPSVTQRRRSEFLPPRLESRRDDPIDYDRY</sequence>
<dbReference type="Proteomes" id="UP001442494">
    <property type="component" value="Unassembled WGS sequence"/>
</dbReference>
<name>A0ABV0JSP7_9CYAN</name>
<dbReference type="EMBL" id="JAMPKK010000044">
    <property type="protein sequence ID" value="MEP0866478.1"/>
    <property type="molecule type" value="Genomic_DNA"/>
</dbReference>
<proteinExistence type="predicted"/>